<name>A0A934VWD1_9BACT</name>
<dbReference type="InterPro" id="IPR025449">
    <property type="entry name" value="JetB"/>
</dbReference>
<dbReference type="Pfam" id="PF13835">
    <property type="entry name" value="DUF4194"/>
    <property type="match status" value="1"/>
</dbReference>
<reference evidence="1" key="1">
    <citation type="submission" date="2021-01" db="EMBL/GenBank/DDBJ databases">
        <title>Modified the classification status of verrucomicrobia.</title>
        <authorList>
            <person name="Feng X."/>
        </authorList>
    </citation>
    <scope>NUCLEOTIDE SEQUENCE</scope>
    <source>
        <strain evidence="1">KCTC 22041</strain>
    </source>
</reference>
<evidence type="ECO:0000313" key="1">
    <source>
        <dbReference type="EMBL" id="MBK1882698.1"/>
    </source>
</evidence>
<dbReference type="EMBL" id="JAENIJ010000013">
    <property type="protein sequence ID" value="MBK1882698.1"/>
    <property type="molecule type" value="Genomic_DNA"/>
</dbReference>
<sequence>MSDPHWPRFWSDVPEEDRDPLREILAELLGRGTLLGSSGSGRDLFLTARDHYQDHLKDYLAPLGLELIVDDDFSLLQARPRPESCHLLSQFTKDETLLVLVLWQIWDDQRTTGSSDAVVVSADELWAKFRDTFNQIDPPEKTHLDGLLSRLKRHRLIRTHKPEGASQLGELLIEILPSLPRVIPFDSLESCLSRAALYEPDAAAPVTETPSTDD</sequence>
<dbReference type="RefSeq" id="WP_200270099.1">
    <property type="nucleotide sequence ID" value="NZ_JAENIJ010000013.1"/>
</dbReference>
<keyword evidence="2" id="KW-1185">Reference proteome</keyword>
<comment type="caution">
    <text evidence="1">The sequence shown here is derived from an EMBL/GenBank/DDBJ whole genome shotgun (WGS) entry which is preliminary data.</text>
</comment>
<evidence type="ECO:0000313" key="2">
    <source>
        <dbReference type="Proteomes" id="UP000603141"/>
    </source>
</evidence>
<dbReference type="AlphaFoldDB" id="A0A934VWD1"/>
<accession>A0A934VWD1</accession>
<organism evidence="1 2">
    <name type="scientific">Luteolibacter pohnpeiensis</name>
    <dbReference type="NCBI Taxonomy" id="454153"/>
    <lineage>
        <taxon>Bacteria</taxon>
        <taxon>Pseudomonadati</taxon>
        <taxon>Verrucomicrobiota</taxon>
        <taxon>Verrucomicrobiia</taxon>
        <taxon>Verrucomicrobiales</taxon>
        <taxon>Verrucomicrobiaceae</taxon>
        <taxon>Luteolibacter</taxon>
    </lineage>
</organism>
<proteinExistence type="predicted"/>
<protein>
    <submittedName>
        <fullName evidence="1">DUF4194 domain-containing protein</fullName>
    </submittedName>
</protein>
<dbReference type="Proteomes" id="UP000603141">
    <property type="component" value="Unassembled WGS sequence"/>
</dbReference>
<gene>
    <name evidence="1" type="ORF">JIN85_09735</name>
</gene>